<reference evidence="1 2" key="1">
    <citation type="submission" date="2019-06" db="EMBL/GenBank/DDBJ databases">
        <title>Tsukamurella conjunctivitidis sp. nov., Tsukamurella assacharolytica sp. nov. and Tsukamurella sputae sp. nov. isolated from patients with conjunctivitis, bacteraemia (lymphoma) and respiratory infection (sputum) in Hong Kong.</title>
        <authorList>
            <person name="Teng J.L.L."/>
            <person name="Lee H.H."/>
            <person name="Fong J.Y.H."/>
            <person name="Fok K.M.N."/>
            <person name="Lau S.K.P."/>
            <person name="Woo P.C.Y."/>
        </authorList>
    </citation>
    <scope>NUCLEOTIDE SEQUENCE [LARGE SCALE GENOMIC DNA]</scope>
    <source>
        <strain evidence="1 2">HKU72</strain>
    </source>
</reference>
<accession>A0A5C5R8V9</accession>
<dbReference type="EMBL" id="VIGX01000339">
    <property type="protein sequence ID" value="TWS19052.1"/>
    <property type="molecule type" value="Genomic_DNA"/>
</dbReference>
<dbReference type="Proteomes" id="UP000319375">
    <property type="component" value="Unassembled WGS sequence"/>
</dbReference>
<gene>
    <name evidence="1" type="ORF">FK530_25685</name>
</gene>
<evidence type="ECO:0000313" key="2">
    <source>
        <dbReference type="Proteomes" id="UP000319375"/>
    </source>
</evidence>
<proteinExistence type="predicted"/>
<evidence type="ECO:0000313" key="1">
    <source>
        <dbReference type="EMBL" id="TWS19052.1"/>
    </source>
</evidence>
<sequence length="152" mass="16531">MDDVEFDLGLPFHIEAPAAGPSERTQQVDTQVIETDGSEVPADVVDRWSLGGDFSRIASFPLDRAHVFGSFSPTPERINSYSAAILGTDTVDELTDPDPDDYFEPQDGSATDGWIVWRSSTVNGHDQTTSGVDNWKIESLERSSGAVRVLAT</sequence>
<keyword evidence="2" id="KW-1185">Reference proteome</keyword>
<dbReference type="AlphaFoldDB" id="A0A5C5R8V9"/>
<protein>
    <submittedName>
        <fullName evidence="1">Uncharacterized protein</fullName>
    </submittedName>
</protein>
<name>A0A5C5R8V9_9ACTN</name>
<organism evidence="1 2">
    <name type="scientific">Tsukamurella conjunctivitidis</name>
    <dbReference type="NCBI Taxonomy" id="2592068"/>
    <lineage>
        <taxon>Bacteria</taxon>
        <taxon>Bacillati</taxon>
        <taxon>Actinomycetota</taxon>
        <taxon>Actinomycetes</taxon>
        <taxon>Mycobacteriales</taxon>
        <taxon>Tsukamurellaceae</taxon>
        <taxon>Tsukamurella</taxon>
    </lineage>
</organism>
<comment type="caution">
    <text evidence="1">The sequence shown here is derived from an EMBL/GenBank/DDBJ whole genome shotgun (WGS) entry which is preliminary data.</text>
</comment>
<feature type="non-terminal residue" evidence="1">
    <location>
        <position position="152"/>
    </location>
</feature>